<dbReference type="InterPro" id="IPR050471">
    <property type="entry name" value="AB_hydrolase"/>
</dbReference>
<evidence type="ECO:0000259" key="1">
    <source>
        <dbReference type="Pfam" id="PF00561"/>
    </source>
</evidence>
<dbReference type="PANTHER" id="PTHR43433:SF5">
    <property type="entry name" value="AB HYDROLASE-1 DOMAIN-CONTAINING PROTEIN"/>
    <property type="match status" value="1"/>
</dbReference>
<keyword evidence="2" id="KW-0378">Hydrolase</keyword>
<dbReference type="PANTHER" id="PTHR43433">
    <property type="entry name" value="HYDROLASE, ALPHA/BETA FOLD FAMILY PROTEIN"/>
    <property type="match status" value="1"/>
</dbReference>
<dbReference type="GO" id="GO:0046503">
    <property type="term" value="P:glycerolipid catabolic process"/>
    <property type="evidence" value="ECO:0007669"/>
    <property type="project" value="TreeGrafter"/>
</dbReference>
<protein>
    <submittedName>
        <fullName evidence="2">Putative hydrolase or acyltransferase of alpha/beta superfamily</fullName>
    </submittedName>
</protein>
<keyword evidence="2" id="KW-0012">Acyltransferase</keyword>
<dbReference type="Pfam" id="PF00561">
    <property type="entry name" value="Abhydrolase_1"/>
    <property type="match status" value="1"/>
</dbReference>
<dbReference type="Proteomes" id="UP000010846">
    <property type="component" value="Chromosome"/>
</dbReference>
<sequence length="272" mass="29714">MQTTKHDGVELAYDIAGPEDGDPVVFLAGLGYGRWMWRWQREGLSDEYRTVRIDNRGAGDSDAPSGPYTIAEMAGDVEAVLDAESIDRAHVVGASMGGMIALRYATDFDRAATLSLLCTSPGGPDAIPVPEETQQVMFDVPEGADERETITHRMRPAVSETFYAEHPELVERIVDWRLESDASDAAREAQAVGVLQFDASDELSSIDLPALVAHGTADRVLPFENATLLAEGLPNVTLERFESAHHLFFIEEADAVTERVRSFLETHPLGDA</sequence>
<dbReference type="OrthoDB" id="111592at2157"/>
<dbReference type="Gene3D" id="3.40.50.1820">
    <property type="entry name" value="alpha/beta hydrolase"/>
    <property type="match status" value="1"/>
</dbReference>
<dbReference type="eggNOG" id="arCOG01648">
    <property type="taxonomic scope" value="Archaea"/>
</dbReference>
<dbReference type="InterPro" id="IPR000073">
    <property type="entry name" value="AB_hydrolase_1"/>
</dbReference>
<reference evidence="2" key="1">
    <citation type="submission" date="2011-09" db="EMBL/GenBank/DDBJ databases">
        <title>Complete sequence of Halovivax ruber XH-70.</title>
        <authorList>
            <consortium name="US DOE Joint Genome Institute"/>
            <person name="Lucas S."/>
            <person name="Han J."/>
            <person name="Lapidus A."/>
            <person name="Cheng J.-F."/>
            <person name="Goodwin L."/>
            <person name="Pitluck S."/>
            <person name="Peters L."/>
            <person name="Mikhailova N."/>
            <person name="Davenport K."/>
            <person name="Detter J.C."/>
            <person name="Han C."/>
            <person name="Tapia R."/>
            <person name="Land M."/>
            <person name="Hauser L."/>
            <person name="Kyrpides N."/>
            <person name="Ivanova N."/>
            <person name="Pagani I."/>
            <person name="Sproer C."/>
            <person name="Anderson I."/>
            <person name="Woyke T."/>
        </authorList>
    </citation>
    <scope>NUCLEOTIDE SEQUENCE</scope>
    <source>
        <strain evidence="2">XH-70</strain>
    </source>
</reference>
<organism evidence="2 3">
    <name type="scientific">Halovivax ruber (strain DSM 18193 / JCM 13892 / XH-70)</name>
    <dbReference type="NCBI Taxonomy" id="797302"/>
    <lineage>
        <taxon>Archaea</taxon>
        <taxon>Methanobacteriati</taxon>
        <taxon>Methanobacteriota</taxon>
        <taxon>Stenosarchaea group</taxon>
        <taxon>Halobacteria</taxon>
        <taxon>Halobacteriales</taxon>
        <taxon>Natrialbaceae</taxon>
        <taxon>Halovivax</taxon>
    </lineage>
</organism>
<dbReference type="SUPFAM" id="SSF53474">
    <property type="entry name" value="alpha/beta-Hydrolases"/>
    <property type="match status" value="1"/>
</dbReference>
<accession>L0ICU7</accession>
<keyword evidence="3" id="KW-1185">Reference proteome</keyword>
<dbReference type="GO" id="GO:0016746">
    <property type="term" value="F:acyltransferase activity"/>
    <property type="evidence" value="ECO:0007669"/>
    <property type="project" value="UniProtKB-KW"/>
</dbReference>
<keyword evidence="2" id="KW-0808">Transferase</keyword>
<dbReference type="AlphaFoldDB" id="L0ICU7"/>
<dbReference type="PRINTS" id="PR00111">
    <property type="entry name" value="ABHYDROLASE"/>
</dbReference>
<feature type="domain" description="AB hydrolase-1" evidence="1">
    <location>
        <begin position="23"/>
        <end position="253"/>
    </location>
</feature>
<name>L0ICU7_HALRX</name>
<dbReference type="HOGENOM" id="CLU_020336_50_1_2"/>
<dbReference type="eggNOG" id="arCOG07416">
    <property type="taxonomic scope" value="Archaea"/>
</dbReference>
<dbReference type="GeneID" id="14376574"/>
<dbReference type="InterPro" id="IPR029058">
    <property type="entry name" value="AB_hydrolase_fold"/>
</dbReference>
<dbReference type="RefSeq" id="WP_015301272.1">
    <property type="nucleotide sequence ID" value="NC_019964.1"/>
</dbReference>
<dbReference type="EMBL" id="CP003050">
    <property type="protein sequence ID" value="AGB16658.1"/>
    <property type="molecule type" value="Genomic_DNA"/>
</dbReference>
<evidence type="ECO:0000313" key="2">
    <source>
        <dbReference type="EMBL" id="AGB16658.1"/>
    </source>
</evidence>
<dbReference type="GO" id="GO:0004806">
    <property type="term" value="F:triacylglycerol lipase activity"/>
    <property type="evidence" value="ECO:0007669"/>
    <property type="project" value="TreeGrafter"/>
</dbReference>
<gene>
    <name evidence="2" type="ordered locus">Halru_2066</name>
</gene>
<dbReference type="KEGG" id="hru:Halru_2066"/>
<evidence type="ECO:0000313" key="3">
    <source>
        <dbReference type="Proteomes" id="UP000010846"/>
    </source>
</evidence>
<proteinExistence type="predicted"/>
<dbReference type="STRING" id="797302.Halru_2066"/>